<name>A0ABQ6GKQ2_9BACL</name>
<evidence type="ECO:0000256" key="1">
    <source>
        <dbReference type="ARBA" id="ARBA00023015"/>
    </source>
</evidence>
<dbReference type="InterPro" id="IPR020449">
    <property type="entry name" value="Tscrpt_reg_AraC-type_HTH"/>
</dbReference>
<keyword evidence="3" id="KW-0804">Transcription</keyword>
<evidence type="ECO:0000256" key="3">
    <source>
        <dbReference type="ARBA" id="ARBA00023163"/>
    </source>
</evidence>
<sequence length="289" mass="33575">MNLLTYTNDFPIVPYIREADDYAFRTAYYFPFRKLLDYLIIYVKRGTLKVVADEAELLFHEGEFCLLQPGTIHDLQAFEENETPFAHLDFFFNRHRESSFPTKPGQVDLSGHTELMQPKLNEFDQMSIPIKLVPTNPHIYRNLMFGMIKSWLEPSPLAKLKAQAFATQLLQHIIEDHSKFVSSAAQYDLDWIPSYFSFHLAEPLNLDDLSKRAHLSPSRFRAVFRERFGMPPHQYLMQTRLEHAKDLLASSTYSISQIAEYCGFSDVSHFTHVFKAKVGTPPGLFRENK</sequence>
<evidence type="ECO:0000256" key="2">
    <source>
        <dbReference type="ARBA" id="ARBA00023125"/>
    </source>
</evidence>
<comment type="caution">
    <text evidence="5">The sequence shown here is derived from an EMBL/GenBank/DDBJ whole genome shotgun (WGS) entry which is preliminary data.</text>
</comment>
<dbReference type="InterPro" id="IPR037923">
    <property type="entry name" value="HTH-like"/>
</dbReference>
<dbReference type="InterPro" id="IPR018062">
    <property type="entry name" value="HTH_AraC-typ_CS"/>
</dbReference>
<dbReference type="PRINTS" id="PR00032">
    <property type="entry name" value="HTHARAC"/>
</dbReference>
<reference evidence="5 6" key="1">
    <citation type="submission" date="2023-03" db="EMBL/GenBank/DDBJ databases">
        <title>Draft genome sequence of the bacteria which degrade cell wall of Tricholomamatutake.</title>
        <authorList>
            <person name="Konishi Y."/>
            <person name="Fukuta Y."/>
            <person name="Shirasaka N."/>
        </authorList>
    </citation>
    <scope>NUCLEOTIDE SEQUENCE [LARGE SCALE GENOMIC DNA]</scope>
    <source>
        <strain evidence="6">mu1</strain>
    </source>
</reference>
<dbReference type="Gene3D" id="1.10.10.60">
    <property type="entry name" value="Homeodomain-like"/>
    <property type="match status" value="2"/>
</dbReference>
<dbReference type="RefSeq" id="WP_284241603.1">
    <property type="nucleotide sequence ID" value="NZ_BSSQ01000020.1"/>
</dbReference>
<dbReference type="PROSITE" id="PS00041">
    <property type="entry name" value="HTH_ARAC_FAMILY_1"/>
    <property type="match status" value="1"/>
</dbReference>
<dbReference type="Proteomes" id="UP001157114">
    <property type="component" value="Unassembled WGS sequence"/>
</dbReference>
<dbReference type="InterPro" id="IPR018060">
    <property type="entry name" value="HTH_AraC"/>
</dbReference>
<protein>
    <submittedName>
        <fullName evidence="5">AraC family transcriptional regulator</fullName>
    </submittedName>
</protein>
<dbReference type="Pfam" id="PF12833">
    <property type="entry name" value="HTH_18"/>
    <property type="match status" value="1"/>
</dbReference>
<dbReference type="PROSITE" id="PS01124">
    <property type="entry name" value="HTH_ARAC_FAMILY_2"/>
    <property type="match status" value="1"/>
</dbReference>
<proteinExistence type="predicted"/>
<accession>A0ABQ6GKQ2</accession>
<feature type="domain" description="HTH araC/xylS-type" evidence="4">
    <location>
        <begin position="190"/>
        <end position="288"/>
    </location>
</feature>
<gene>
    <name evidence="5" type="ORF">MU1_51670</name>
</gene>
<keyword evidence="2" id="KW-0238">DNA-binding</keyword>
<dbReference type="Pfam" id="PF02311">
    <property type="entry name" value="AraC_binding"/>
    <property type="match status" value="1"/>
</dbReference>
<dbReference type="SUPFAM" id="SSF46689">
    <property type="entry name" value="Homeodomain-like"/>
    <property type="match status" value="2"/>
</dbReference>
<organism evidence="5 6">
    <name type="scientific">Paenibacillus glycanilyticus</name>
    <dbReference type="NCBI Taxonomy" id="126569"/>
    <lineage>
        <taxon>Bacteria</taxon>
        <taxon>Bacillati</taxon>
        <taxon>Bacillota</taxon>
        <taxon>Bacilli</taxon>
        <taxon>Bacillales</taxon>
        <taxon>Paenibacillaceae</taxon>
        <taxon>Paenibacillus</taxon>
    </lineage>
</organism>
<dbReference type="InterPro" id="IPR009057">
    <property type="entry name" value="Homeodomain-like_sf"/>
</dbReference>
<dbReference type="InterPro" id="IPR003313">
    <property type="entry name" value="AraC-bd"/>
</dbReference>
<dbReference type="SUPFAM" id="SSF51215">
    <property type="entry name" value="Regulatory protein AraC"/>
    <property type="match status" value="1"/>
</dbReference>
<dbReference type="EMBL" id="BSSQ01000020">
    <property type="protein sequence ID" value="GLX70820.1"/>
    <property type="molecule type" value="Genomic_DNA"/>
</dbReference>
<keyword evidence="1" id="KW-0805">Transcription regulation</keyword>
<evidence type="ECO:0000313" key="5">
    <source>
        <dbReference type="EMBL" id="GLX70820.1"/>
    </source>
</evidence>
<dbReference type="PANTHER" id="PTHR43280">
    <property type="entry name" value="ARAC-FAMILY TRANSCRIPTIONAL REGULATOR"/>
    <property type="match status" value="1"/>
</dbReference>
<evidence type="ECO:0000313" key="6">
    <source>
        <dbReference type="Proteomes" id="UP001157114"/>
    </source>
</evidence>
<dbReference type="PANTHER" id="PTHR43280:SF2">
    <property type="entry name" value="HTH-TYPE TRANSCRIPTIONAL REGULATOR EXSA"/>
    <property type="match status" value="1"/>
</dbReference>
<evidence type="ECO:0000259" key="4">
    <source>
        <dbReference type="PROSITE" id="PS01124"/>
    </source>
</evidence>
<dbReference type="SMART" id="SM00342">
    <property type="entry name" value="HTH_ARAC"/>
    <property type="match status" value="1"/>
</dbReference>
<keyword evidence="6" id="KW-1185">Reference proteome</keyword>